<keyword evidence="3" id="KW-0520">NAD</keyword>
<dbReference type="Proteomes" id="UP000283946">
    <property type="component" value="Chromosome"/>
</dbReference>
<dbReference type="EMBL" id="CP028130">
    <property type="protein sequence ID" value="AZZ56323.1"/>
    <property type="molecule type" value="Genomic_DNA"/>
</dbReference>
<dbReference type="SUPFAM" id="SSF51735">
    <property type="entry name" value="NAD(P)-binding Rossmann-fold domains"/>
    <property type="match status" value="1"/>
</dbReference>
<dbReference type="InterPro" id="IPR006139">
    <property type="entry name" value="D-isomer_2_OHA_DH_cat_dom"/>
</dbReference>
<evidence type="ECO:0000256" key="2">
    <source>
        <dbReference type="ARBA" id="ARBA00023002"/>
    </source>
</evidence>
<accession>A0AAD1EMP3</accession>
<reference evidence="7 8" key="1">
    <citation type="submission" date="2018-03" db="EMBL/GenBank/DDBJ databases">
        <title>Bacteriophage NCPPB3778 and a type I-E CRISPR drive the evolution of the US Biological Select Agent, Rathayibacter toxicus.</title>
        <authorList>
            <person name="Davis E.W.II."/>
            <person name="Tabima J.F."/>
            <person name="Weisberg A.J."/>
            <person name="Dantas Lopes L."/>
            <person name="Wiseman M.S."/>
            <person name="Wiseman M.S."/>
            <person name="Pupko T."/>
            <person name="Belcher M.S."/>
            <person name="Sechler A.J."/>
            <person name="Tancos M.A."/>
            <person name="Schroeder B.K."/>
            <person name="Murray T.D."/>
            <person name="Luster D.G."/>
            <person name="Schneider W.L."/>
            <person name="Rogers E."/>
            <person name="Andreote F.D."/>
            <person name="Grunwald N.J."/>
            <person name="Putnam M.L."/>
            <person name="Chang J.H."/>
        </authorList>
    </citation>
    <scope>NUCLEOTIDE SEQUENCE [LARGE SCALE GENOMIC DNA]</scope>
    <source>
        <strain evidence="7 8">NCCPB 2253</strain>
    </source>
</reference>
<dbReference type="AlphaFoldDB" id="A0AAD1EMP3"/>
<evidence type="ECO:0000259" key="6">
    <source>
        <dbReference type="Pfam" id="PF02826"/>
    </source>
</evidence>
<dbReference type="InterPro" id="IPR006140">
    <property type="entry name" value="D-isomer_DH_NAD-bd"/>
</dbReference>
<dbReference type="PANTHER" id="PTHR43026">
    <property type="entry name" value="2-HYDROXYACID DEHYDROGENASE HOMOLOG 1-RELATED"/>
    <property type="match status" value="1"/>
</dbReference>
<evidence type="ECO:0000256" key="4">
    <source>
        <dbReference type="RuleBase" id="RU003719"/>
    </source>
</evidence>
<dbReference type="Pfam" id="PF02826">
    <property type="entry name" value="2-Hacid_dh_C"/>
    <property type="match status" value="1"/>
</dbReference>
<dbReference type="GO" id="GO:0008720">
    <property type="term" value="F:D-lactate dehydrogenase (NAD+) activity"/>
    <property type="evidence" value="ECO:0007669"/>
    <property type="project" value="TreeGrafter"/>
</dbReference>
<dbReference type="GO" id="GO:0051287">
    <property type="term" value="F:NAD binding"/>
    <property type="evidence" value="ECO:0007669"/>
    <property type="project" value="InterPro"/>
</dbReference>
<dbReference type="InterPro" id="IPR036291">
    <property type="entry name" value="NAD(P)-bd_dom_sf"/>
</dbReference>
<dbReference type="Pfam" id="PF00389">
    <property type="entry name" value="2-Hacid_dh"/>
    <property type="match status" value="1"/>
</dbReference>
<evidence type="ECO:0000313" key="7">
    <source>
        <dbReference type="EMBL" id="AZZ56323.1"/>
    </source>
</evidence>
<dbReference type="PANTHER" id="PTHR43026:SF1">
    <property type="entry name" value="2-HYDROXYACID DEHYDROGENASE HOMOLOG 1-RELATED"/>
    <property type="match status" value="1"/>
</dbReference>
<evidence type="ECO:0000256" key="3">
    <source>
        <dbReference type="ARBA" id="ARBA00023027"/>
    </source>
</evidence>
<sequence length="335" mass="35405">MFFTGGMFDTIHAAPLVAFFGCDPEEARAITEAAGRRSVCCRVEHVALSPESAGLARGVPCVSVNHLTPVTGETLRALAANGVRTLLTRSIGLDHVDLDAAAELGISVANIDYEPDGVADHTVMLILLALRNTAPTLAAVARHDFRAPAVRGRELRSVTVGVLGGGRIGRAVAERLRAFGCRILMVSGSGADLESVERVPLEQALAESDVITLHLPLTDGTRHCISAEGIARMRPGALLVNTGRGALVDTDALIDALEDGRLGGAALDVLEGEEGCFSIDLSAGPIPHPSLERLVAMPNVIITPHLAYFTTRTLHQIIETTLSRCVDLERTTTHV</sequence>
<dbReference type="Gene3D" id="3.40.50.720">
    <property type="entry name" value="NAD(P)-binding Rossmann-like Domain"/>
    <property type="match status" value="2"/>
</dbReference>
<dbReference type="InterPro" id="IPR029753">
    <property type="entry name" value="D-isomer_DH_CS"/>
</dbReference>
<evidence type="ECO:0000256" key="1">
    <source>
        <dbReference type="ARBA" id="ARBA00005854"/>
    </source>
</evidence>
<dbReference type="SUPFAM" id="SSF52283">
    <property type="entry name" value="Formate/glycerate dehydrogenase catalytic domain-like"/>
    <property type="match status" value="1"/>
</dbReference>
<evidence type="ECO:0000313" key="8">
    <source>
        <dbReference type="Proteomes" id="UP000283946"/>
    </source>
</evidence>
<gene>
    <name evidence="7" type="ORF">C7V51_10850</name>
</gene>
<dbReference type="InterPro" id="IPR058205">
    <property type="entry name" value="D-LDH-like"/>
</dbReference>
<feature type="domain" description="D-isomer specific 2-hydroxyacid dehydrogenase catalytic" evidence="5">
    <location>
        <begin position="46"/>
        <end position="330"/>
    </location>
</feature>
<organism evidence="7 8">
    <name type="scientific">Rathayibacter iranicus</name>
    <dbReference type="NCBI Taxonomy" id="59737"/>
    <lineage>
        <taxon>Bacteria</taxon>
        <taxon>Bacillati</taxon>
        <taxon>Actinomycetota</taxon>
        <taxon>Actinomycetes</taxon>
        <taxon>Micrococcales</taxon>
        <taxon>Microbacteriaceae</taxon>
        <taxon>Rathayibacter</taxon>
    </lineage>
</organism>
<dbReference type="PROSITE" id="PS00671">
    <property type="entry name" value="D_2_HYDROXYACID_DH_3"/>
    <property type="match status" value="1"/>
</dbReference>
<evidence type="ECO:0000259" key="5">
    <source>
        <dbReference type="Pfam" id="PF00389"/>
    </source>
</evidence>
<protein>
    <submittedName>
        <fullName evidence="7">Lactate dehydrogenase</fullName>
    </submittedName>
</protein>
<name>A0AAD1EMP3_9MICO</name>
<proteinExistence type="inferred from homology"/>
<dbReference type="KEGG" id="ria:C7V51_10850"/>
<comment type="similarity">
    <text evidence="1 4">Belongs to the D-isomer specific 2-hydroxyacid dehydrogenase family.</text>
</comment>
<keyword evidence="2 4" id="KW-0560">Oxidoreductase</keyword>
<feature type="domain" description="D-isomer specific 2-hydroxyacid dehydrogenase NAD-binding" evidence="6">
    <location>
        <begin position="123"/>
        <end position="307"/>
    </location>
</feature>